<keyword evidence="2 3" id="KW-0175">Coiled coil</keyword>
<feature type="compositionally biased region" description="Polar residues" evidence="4">
    <location>
        <begin position="1113"/>
        <end position="1139"/>
    </location>
</feature>
<feature type="coiled-coil region" evidence="3">
    <location>
        <begin position="77"/>
        <end position="153"/>
    </location>
</feature>
<evidence type="ECO:0000313" key="6">
    <source>
        <dbReference type="Proteomes" id="UP000886520"/>
    </source>
</evidence>
<evidence type="ECO:0000256" key="1">
    <source>
        <dbReference type="ARBA" id="ARBA00005921"/>
    </source>
</evidence>
<gene>
    <name evidence="5" type="ORF">GOP47_0002748</name>
</gene>
<organism evidence="5 6">
    <name type="scientific">Adiantum capillus-veneris</name>
    <name type="common">Maidenhair fern</name>
    <dbReference type="NCBI Taxonomy" id="13818"/>
    <lineage>
        <taxon>Eukaryota</taxon>
        <taxon>Viridiplantae</taxon>
        <taxon>Streptophyta</taxon>
        <taxon>Embryophyta</taxon>
        <taxon>Tracheophyta</taxon>
        <taxon>Polypodiopsida</taxon>
        <taxon>Polypodiidae</taxon>
        <taxon>Polypodiales</taxon>
        <taxon>Pteridineae</taxon>
        <taxon>Pteridaceae</taxon>
        <taxon>Vittarioideae</taxon>
        <taxon>Adiantum</taxon>
    </lineage>
</organism>
<dbReference type="Proteomes" id="UP000886520">
    <property type="component" value="Chromosome 3"/>
</dbReference>
<dbReference type="InterPro" id="IPR008587">
    <property type="entry name" value="FPP_plant"/>
</dbReference>
<proteinExistence type="inferred from homology"/>
<feature type="compositionally biased region" description="Polar residues" evidence="4">
    <location>
        <begin position="511"/>
        <end position="521"/>
    </location>
</feature>
<dbReference type="Pfam" id="PF05911">
    <property type="entry name" value="FPP"/>
    <property type="match status" value="1"/>
</dbReference>
<sequence>MADMADQQRRSRNSWPWRKLKLGSSSTPKAGDKSSRFSTSQAASPASSFKAEESARFIENSWKQEASCSSGIEDVRIGEAITLREKAEESLKALKQELATLVKELTTKEALVKQHQKVADDAVSGWEIADKEVLSLTLELEAASKKKAILEDRIIQLDGALKECMRQVRLVREEQEAKTRDAITSKTKEWAEEKADMDAKQAELQRKLMESDAQNSAMVKSLQERARRILEANEAKSKTDAELKVMQVKLASAEKDISSLKYELHLLSKELEIRNEEVAYCKKSADVAHKQHLDNVQKVAKLEADCLRLRILVKKKLPGPAAITQMRKEVEGLPPKESTTTSATTPEFKRRPSRSYASSTISFTNSSHQRGTTGNTNRNSESLRDRLVSVEEENKLLKEALSKRINELQASWLLCAKTANKLCIAEDHLESLQGTPRDPAKIDRSFDFTFTTPGTPSIASVSDAETGFGGPDDVEEASCAESWASALIGELAHFKREKIITKEAIKEVTESYTTKESSPSANVGHEVQHEEKPQVANDTLPEVGMLAPLKLGDVFQPQYDQVKVISILCEDLDDKLGKIEEALRAGSENEKLIGLVVETQTTFSHLEKKIQGLKSSPTKSGTPDQVLARNNIATQTITSSEIEELGVDLGMRVPTVESVKATLVMQAEGLISDASTPMSHVATLKCQEGQSKMDAHPSLGADVNVIKHCDAEKHELGFSSSFDSVISKLIALLDMLPRDATLDADSGALDQEKLDLSACKDRFLQGEASVLEILTRVGVLLCRACHVGSQELDHVIASFIKTDMAAQQVGVGAAGFSNLLPSQQQQGEGGAAKVDELDADMATGGAHKNSDELDAVSKEYLPTDEVEGSVAAGEVTLEDCDDVNADRASTGRCNPDQVAEGGERDANVASAGEVDAVLLASQMQSEKEREGVAELEEAQAQVAHYKMLHAQLQTKNEELQVKLQGLQVEDDDCNAVKLLNFGEGMKQAAKEMSGDSNLVDAKEKLAECERTILDLGKQLNALSSSKPAPPLPRHRFVNHANMDVQPHISQLPTRQRGWSSSCQAVSGPQDATPTPTSAASHSQLIKARRQRYMPDTSDWLQQLDDHDSPPLSAMSSPARSPGRYTQQLSGRGARTSLTESLDAGSSPDRETAKGVAIDEHRCWICTVCTHLTIIIYAFWMKKTLIYSKIALKSWRLSQMFKRALC</sequence>
<feature type="region of interest" description="Disordered" evidence="4">
    <location>
        <begin position="325"/>
        <end position="385"/>
    </location>
</feature>
<evidence type="ECO:0000313" key="5">
    <source>
        <dbReference type="EMBL" id="KAI5083005.1"/>
    </source>
</evidence>
<feature type="compositionally biased region" description="Polar residues" evidence="4">
    <location>
        <begin position="1050"/>
        <end position="1083"/>
    </location>
</feature>
<name>A0A9D4ZRW7_ADICA</name>
<feature type="compositionally biased region" description="Polar residues" evidence="4">
    <location>
        <begin position="355"/>
        <end position="380"/>
    </location>
</feature>
<comment type="similarity">
    <text evidence="1">Belongs to the FPP family.</text>
</comment>
<dbReference type="EMBL" id="JABFUD020000002">
    <property type="protein sequence ID" value="KAI5083005.1"/>
    <property type="molecule type" value="Genomic_DNA"/>
</dbReference>
<feature type="region of interest" description="Disordered" evidence="4">
    <location>
        <begin position="511"/>
        <end position="532"/>
    </location>
</feature>
<dbReference type="AlphaFoldDB" id="A0A9D4ZRW7"/>
<protein>
    <submittedName>
        <fullName evidence="5">Uncharacterized protein</fullName>
    </submittedName>
</protein>
<feature type="coiled-coil region" evidence="3">
    <location>
        <begin position="935"/>
        <end position="969"/>
    </location>
</feature>
<dbReference type="OrthoDB" id="1926355at2759"/>
<evidence type="ECO:0000256" key="2">
    <source>
        <dbReference type="ARBA" id="ARBA00023054"/>
    </source>
</evidence>
<feature type="region of interest" description="Disordered" evidence="4">
    <location>
        <begin position="1"/>
        <end position="50"/>
    </location>
</feature>
<evidence type="ECO:0000256" key="4">
    <source>
        <dbReference type="SAM" id="MobiDB-lite"/>
    </source>
</evidence>
<reference evidence="5" key="1">
    <citation type="submission" date="2021-01" db="EMBL/GenBank/DDBJ databases">
        <title>Adiantum capillus-veneris genome.</title>
        <authorList>
            <person name="Fang Y."/>
            <person name="Liao Q."/>
        </authorList>
    </citation>
    <scope>NUCLEOTIDE SEQUENCE</scope>
    <source>
        <strain evidence="5">H3</strain>
        <tissue evidence="5">Leaf</tissue>
    </source>
</reference>
<dbReference type="PANTHER" id="PTHR31580">
    <property type="entry name" value="FILAMENT-LIKE PLANT PROTEIN 4"/>
    <property type="match status" value="1"/>
</dbReference>
<feature type="region of interest" description="Disordered" evidence="4">
    <location>
        <begin position="1050"/>
        <end position="1084"/>
    </location>
</feature>
<feature type="coiled-coil region" evidence="3">
    <location>
        <begin position="243"/>
        <end position="270"/>
    </location>
</feature>
<dbReference type="PANTHER" id="PTHR31580:SF4">
    <property type="entry name" value="FILAMENT-LIKE PLANT PROTEIN 6"/>
    <property type="match status" value="1"/>
</dbReference>
<evidence type="ECO:0000256" key="3">
    <source>
        <dbReference type="SAM" id="Coils"/>
    </source>
</evidence>
<feature type="compositionally biased region" description="Polar residues" evidence="4">
    <location>
        <begin position="36"/>
        <end position="47"/>
    </location>
</feature>
<comment type="caution">
    <text evidence="5">The sequence shown here is derived from an EMBL/GenBank/DDBJ whole genome shotgun (WGS) entry which is preliminary data.</text>
</comment>
<keyword evidence="6" id="KW-1185">Reference proteome</keyword>
<accession>A0A9D4ZRW7</accession>
<feature type="region of interest" description="Disordered" evidence="4">
    <location>
        <begin position="1100"/>
        <end position="1151"/>
    </location>
</feature>